<feature type="transmembrane region" description="Helical" evidence="6">
    <location>
        <begin position="218"/>
        <end position="241"/>
    </location>
</feature>
<feature type="transmembrane region" description="Helical" evidence="6">
    <location>
        <begin position="318"/>
        <end position="341"/>
    </location>
</feature>
<feature type="transmembrane region" description="Helical" evidence="6">
    <location>
        <begin position="389"/>
        <end position="409"/>
    </location>
</feature>
<dbReference type="Proteomes" id="UP001497525">
    <property type="component" value="Unassembled WGS sequence"/>
</dbReference>
<feature type="transmembrane region" description="Helical" evidence="6">
    <location>
        <begin position="543"/>
        <end position="569"/>
    </location>
</feature>
<dbReference type="InterPro" id="IPR013057">
    <property type="entry name" value="AA_transpt_TM"/>
</dbReference>
<accession>A0AAV2TFH4</accession>
<feature type="transmembrane region" description="Helical" evidence="6">
    <location>
        <begin position="581"/>
        <end position="601"/>
    </location>
</feature>
<evidence type="ECO:0000256" key="2">
    <source>
        <dbReference type="ARBA" id="ARBA00022692"/>
    </source>
</evidence>
<organism evidence="8 9">
    <name type="scientific">Calicophoron daubneyi</name>
    <name type="common">Rumen fluke</name>
    <name type="synonym">Paramphistomum daubneyi</name>
    <dbReference type="NCBI Taxonomy" id="300641"/>
    <lineage>
        <taxon>Eukaryota</taxon>
        <taxon>Metazoa</taxon>
        <taxon>Spiralia</taxon>
        <taxon>Lophotrochozoa</taxon>
        <taxon>Platyhelminthes</taxon>
        <taxon>Trematoda</taxon>
        <taxon>Digenea</taxon>
        <taxon>Plagiorchiida</taxon>
        <taxon>Pronocephalata</taxon>
        <taxon>Paramphistomoidea</taxon>
        <taxon>Paramphistomidae</taxon>
        <taxon>Calicophoron</taxon>
    </lineage>
</organism>
<feature type="region of interest" description="Disordered" evidence="5">
    <location>
        <begin position="1"/>
        <end position="31"/>
    </location>
</feature>
<feature type="transmembrane region" description="Helical" evidence="6">
    <location>
        <begin position="287"/>
        <end position="306"/>
    </location>
</feature>
<evidence type="ECO:0000256" key="1">
    <source>
        <dbReference type="ARBA" id="ARBA00004141"/>
    </source>
</evidence>
<dbReference type="PANTHER" id="PTHR22950">
    <property type="entry name" value="AMINO ACID TRANSPORTER"/>
    <property type="match status" value="1"/>
</dbReference>
<feature type="transmembrane region" description="Helical" evidence="6">
    <location>
        <begin position="468"/>
        <end position="490"/>
    </location>
</feature>
<evidence type="ECO:0000313" key="9">
    <source>
        <dbReference type="Proteomes" id="UP001497525"/>
    </source>
</evidence>
<dbReference type="PANTHER" id="PTHR22950:SF349">
    <property type="entry name" value="AMINO ACID TRANSPORTER TRANSMEMBRANE DOMAIN-CONTAINING PROTEIN"/>
    <property type="match status" value="1"/>
</dbReference>
<sequence>MSDDNSFHGPSLSIRRKKLERKRSQTISEGIAVANDSPARLFANQSRQQSSVNIPQYCSTRIYRDDQRNSNSQSSEGSPCESSVAPEQLTESVYRRGRPAPPMPVGSSIMSSFAFFKSLQNPASLSLISSVRSAYGVFKPSLRHRTFEVEGLEEEGEKSGGDRSTTGKARFEPSKSQGGDWSIYDNANRSTPAWIAMWNSMNMIQGSAVFAVPYACEILGWTSIPVVALIMIITCFTGHLVGECLYKYPDVQSFRQPPSSHFCRRTRVRSTIACVARDVLSVGGQRFVGLLVLMDMFGSAVIYLILIGKSGSALFNPIIGRELAATTWSVIIGWSVLPFLLSSNLHIIGWFSIIGAIGIHCCIVIATVFCSLQLRFTSEDGLQLPPPDWAHVPTALCIFVFSFTGHAALPGIEGSLKHPESYPKVLDASFSIAGLVKLSYGVFASIVLGKTVTESVADSMTAYPKIYVAMNSCTLFSLFFNIPLFFFILCEQLDAAISPYVCRGFLSNRQCCSLYTFWFLSTRCGILAAVLLVTVLVPQFAQVMGFLGAVSGSMLALTLPSVFHLYLFWSYLGWHERTIRLAVGVLGLFTCATGVIYSPLFRRYSPA</sequence>
<dbReference type="GO" id="GO:0005774">
    <property type="term" value="C:vacuolar membrane"/>
    <property type="evidence" value="ECO:0007669"/>
    <property type="project" value="TreeGrafter"/>
</dbReference>
<feature type="transmembrane region" description="Helical" evidence="6">
    <location>
        <begin position="430"/>
        <end position="448"/>
    </location>
</feature>
<dbReference type="EMBL" id="CAXLJL010000245">
    <property type="protein sequence ID" value="CAL5135032.1"/>
    <property type="molecule type" value="Genomic_DNA"/>
</dbReference>
<feature type="domain" description="Amino acid transporter transmembrane" evidence="7">
    <location>
        <begin position="192"/>
        <end position="596"/>
    </location>
</feature>
<keyword evidence="2 6" id="KW-0812">Transmembrane</keyword>
<keyword evidence="3 6" id="KW-1133">Transmembrane helix</keyword>
<name>A0AAV2TFH4_CALDB</name>
<comment type="caution">
    <text evidence="8">The sequence shown here is derived from an EMBL/GenBank/DDBJ whole genome shotgun (WGS) entry which is preliminary data.</text>
</comment>
<evidence type="ECO:0000313" key="8">
    <source>
        <dbReference type="EMBL" id="CAL5135032.1"/>
    </source>
</evidence>
<dbReference type="GO" id="GO:0015179">
    <property type="term" value="F:L-amino acid transmembrane transporter activity"/>
    <property type="evidence" value="ECO:0007669"/>
    <property type="project" value="TreeGrafter"/>
</dbReference>
<evidence type="ECO:0000256" key="5">
    <source>
        <dbReference type="SAM" id="MobiDB-lite"/>
    </source>
</evidence>
<feature type="region of interest" description="Disordered" evidence="5">
    <location>
        <begin position="150"/>
        <end position="177"/>
    </location>
</feature>
<feature type="transmembrane region" description="Helical" evidence="6">
    <location>
        <begin position="511"/>
        <end position="537"/>
    </location>
</feature>
<gene>
    <name evidence="8" type="ORF">CDAUBV1_LOCUS9105</name>
</gene>
<feature type="compositionally biased region" description="Low complexity" evidence="5">
    <location>
        <begin position="69"/>
        <end position="83"/>
    </location>
</feature>
<comment type="subcellular location">
    <subcellularLocation>
        <location evidence="1">Membrane</location>
        <topology evidence="1">Multi-pass membrane protein</topology>
    </subcellularLocation>
</comment>
<keyword evidence="4 6" id="KW-0472">Membrane</keyword>
<reference evidence="8" key="1">
    <citation type="submission" date="2024-06" db="EMBL/GenBank/DDBJ databases">
        <authorList>
            <person name="Liu X."/>
            <person name="Lenzi L."/>
            <person name="Haldenby T S."/>
            <person name="Uol C."/>
        </authorList>
    </citation>
    <scope>NUCLEOTIDE SEQUENCE</scope>
</reference>
<dbReference type="AlphaFoldDB" id="A0AAV2TFH4"/>
<evidence type="ECO:0000256" key="3">
    <source>
        <dbReference type="ARBA" id="ARBA00022989"/>
    </source>
</evidence>
<evidence type="ECO:0000256" key="6">
    <source>
        <dbReference type="SAM" id="Phobius"/>
    </source>
</evidence>
<feature type="region of interest" description="Disordered" evidence="5">
    <location>
        <begin position="62"/>
        <end position="88"/>
    </location>
</feature>
<dbReference type="Pfam" id="PF01490">
    <property type="entry name" value="Aa_trans"/>
    <property type="match status" value="1"/>
</dbReference>
<evidence type="ECO:0000259" key="7">
    <source>
        <dbReference type="Pfam" id="PF01490"/>
    </source>
</evidence>
<evidence type="ECO:0000256" key="4">
    <source>
        <dbReference type="ARBA" id="ARBA00023136"/>
    </source>
</evidence>
<proteinExistence type="predicted"/>
<protein>
    <recommendedName>
        <fullName evidence="7">Amino acid transporter transmembrane domain-containing protein</fullName>
    </recommendedName>
</protein>
<feature type="transmembrane region" description="Helical" evidence="6">
    <location>
        <begin position="348"/>
        <end position="369"/>
    </location>
</feature>